<dbReference type="AlphaFoldDB" id="A0A3B0TLS0"/>
<organism evidence="2">
    <name type="scientific">hydrothermal vent metagenome</name>
    <dbReference type="NCBI Taxonomy" id="652676"/>
    <lineage>
        <taxon>unclassified sequences</taxon>
        <taxon>metagenomes</taxon>
        <taxon>ecological metagenomes</taxon>
    </lineage>
</organism>
<dbReference type="EMBL" id="UOEM01000059">
    <property type="protein sequence ID" value="VAW13159.1"/>
    <property type="molecule type" value="Genomic_DNA"/>
</dbReference>
<dbReference type="InterPro" id="IPR012912">
    <property type="entry name" value="Plasmid_pRiA4b_Orf3-like"/>
</dbReference>
<sequence length="47" mass="4997">MIKVGKIAEPAQGELYPKLTDVTGKCPPEDVGGFSGYENFLEAIADP</sequence>
<protein>
    <recommendedName>
        <fullName evidence="1">Plasmid pRiA4b Orf3-like domain-containing protein</fullName>
    </recommendedName>
</protein>
<proteinExistence type="predicted"/>
<gene>
    <name evidence="2" type="ORF">MNBD_ALPHA09-301</name>
</gene>
<dbReference type="Gene3D" id="3.10.290.30">
    <property type="entry name" value="MM3350-like"/>
    <property type="match status" value="1"/>
</dbReference>
<dbReference type="InterPro" id="IPR024047">
    <property type="entry name" value="MM3350-like_sf"/>
</dbReference>
<accession>A0A3B0TLS0</accession>
<evidence type="ECO:0000259" key="1">
    <source>
        <dbReference type="Pfam" id="PF07929"/>
    </source>
</evidence>
<evidence type="ECO:0000313" key="2">
    <source>
        <dbReference type="EMBL" id="VAW13159.1"/>
    </source>
</evidence>
<dbReference type="SUPFAM" id="SSF159941">
    <property type="entry name" value="MM3350-like"/>
    <property type="match status" value="1"/>
</dbReference>
<reference evidence="2" key="1">
    <citation type="submission" date="2018-06" db="EMBL/GenBank/DDBJ databases">
        <authorList>
            <person name="Zhirakovskaya E."/>
        </authorList>
    </citation>
    <scope>NUCLEOTIDE SEQUENCE</scope>
</reference>
<feature type="domain" description="Plasmid pRiA4b Orf3-like" evidence="1">
    <location>
        <begin position="2"/>
        <end position="47"/>
    </location>
</feature>
<name>A0A3B0TLS0_9ZZZZ</name>
<dbReference type="Pfam" id="PF07929">
    <property type="entry name" value="PRiA4_ORF3"/>
    <property type="match status" value="1"/>
</dbReference>